<evidence type="ECO:0000313" key="2">
    <source>
        <dbReference type="Proteomes" id="UP000295217"/>
    </source>
</evidence>
<name>A0A4R5AJQ9_9ACTN</name>
<gene>
    <name evidence="1" type="ORF">E1262_05860</name>
</gene>
<dbReference type="Proteomes" id="UP000295217">
    <property type="component" value="Unassembled WGS sequence"/>
</dbReference>
<reference evidence="1 2" key="1">
    <citation type="submission" date="2019-02" db="EMBL/GenBank/DDBJ databases">
        <title>Draft genome sequences of novel Actinobacteria.</title>
        <authorList>
            <person name="Sahin N."/>
            <person name="Ay H."/>
            <person name="Saygin H."/>
        </authorList>
    </citation>
    <scope>NUCLEOTIDE SEQUENCE [LARGE SCALE GENOMIC DNA]</scope>
    <source>
        <strain evidence="1 2">8K307</strain>
    </source>
</reference>
<organism evidence="1 2">
    <name type="scientific">Jiangella aurantiaca</name>
    <dbReference type="NCBI Taxonomy" id="2530373"/>
    <lineage>
        <taxon>Bacteria</taxon>
        <taxon>Bacillati</taxon>
        <taxon>Actinomycetota</taxon>
        <taxon>Actinomycetes</taxon>
        <taxon>Jiangellales</taxon>
        <taxon>Jiangellaceae</taxon>
        <taxon>Jiangella</taxon>
    </lineage>
</organism>
<dbReference type="EMBL" id="SMLB01000005">
    <property type="protein sequence ID" value="TDD71659.1"/>
    <property type="molecule type" value="Genomic_DNA"/>
</dbReference>
<dbReference type="NCBIfam" id="TIGR01509">
    <property type="entry name" value="HAD-SF-IA-v3"/>
    <property type="match status" value="1"/>
</dbReference>
<dbReference type="Pfam" id="PF00702">
    <property type="entry name" value="Hydrolase"/>
    <property type="match status" value="1"/>
</dbReference>
<sequence>MSAPQAVVFDLGGVLVDWDPRYLYRTLLPSEDAVERFLAEVTTPEWNAAQDAGRTWADAVAVLSAEFPEHAELISAYDTRWIETIGGEIDGSVELLRELRDGGSVGLFALTNWSSEKFPLAMERYEWLSWFEGIVVSGTERLVKPDPRIFQLLLERYDLDASSTVYIDDNPPNVDAAADLGMTSLHFTGPDRLRDELSQLGLVSPDRSSEE</sequence>
<dbReference type="OrthoDB" id="9797415at2"/>
<dbReference type="SFLD" id="SFLDG01129">
    <property type="entry name" value="C1.5:_HAD__Beta-PGM__Phosphata"/>
    <property type="match status" value="1"/>
</dbReference>
<dbReference type="InterPro" id="IPR023214">
    <property type="entry name" value="HAD_sf"/>
</dbReference>
<dbReference type="CDD" id="cd02603">
    <property type="entry name" value="HAD_sEH-N_like"/>
    <property type="match status" value="1"/>
</dbReference>
<comment type="caution">
    <text evidence="1">The sequence shown here is derived from an EMBL/GenBank/DDBJ whole genome shotgun (WGS) entry which is preliminary data.</text>
</comment>
<dbReference type="InterPro" id="IPR006439">
    <property type="entry name" value="HAD-SF_hydro_IA"/>
</dbReference>
<accession>A0A4R5AJQ9</accession>
<dbReference type="SUPFAM" id="SSF56784">
    <property type="entry name" value="HAD-like"/>
    <property type="match status" value="1"/>
</dbReference>
<evidence type="ECO:0000313" key="1">
    <source>
        <dbReference type="EMBL" id="TDD71659.1"/>
    </source>
</evidence>
<proteinExistence type="predicted"/>
<dbReference type="Gene3D" id="3.40.50.1000">
    <property type="entry name" value="HAD superfamily/HAD-like"/>
    <property type="match status" value="1"/>
</dbReference>
<keyword evidence="2" id="KW-1185">Reference proteome</keyword>
<protein>
    <submittedName>
        <fullName evidence="1">HAD family phosphatase</fullName>
    </submittedName>
</protein>
<dbReference type="PANTHER" id="PTHR43611">
    <property type="entry name" value="ALPHA-D-GLUCOSE 1-PHOSPHATE PHOSPHATASE"/>
    <property type="match status" value="1"/>
</dbReference>
<dbReference type="InterPro" id="IPR036412">
    <property type="entry name" value="HAD-like_sf"/>
</dbReference>
<dbReference type="AlphaFoldDB" id="A0A4R5AJQ9"/>
<dbReference type="PANTHER" id="PTHR43611:SF3">
    <property type="entry name" value="FLAVIN MONONUCLEOTIDE HYDROLASE 1, CHLOROPLATIC"/>
    <property type="match status" value="1"/>
</dbReference>
<dbReference type="RefSeq" id="WP_132102186.1">
    <property type="nucleotide sequence ID" value="NZ_SMLB01000005.1"/>
</dbReference>
<dbReference type="SFLD" id="SFLDS00003">
    <property type="entry name" value="Haloacid_Dehalogenase"/>
    <property type="match status" value="1"/>
</dbReference>
<dbReference type="PRINTS" id="PR00413">
    <property type="entry name" value="HADHALOGNASE"/>
</dbReference>